<gene>
    <name evidence="1" type="primary">g10520</name>
    <name evidence="1" type="ORF">NpPPO83_00010520</name>
</gene>
<organism evidence="1 2">
    <name type="scientific">Neofusicoccum parvum</name>
    <dbReference type="NCBI Taxonomy" id="310453"/>
    <lineage>
        <taxon>Eukaryota</taxon>
        <taxon>Fungi</taxon>
        <taxon>Dikarya</taxon>
        <taxon>Ascomycota</taxon>
        <taxon>Pezizomycotina</taxon>
        <taxon>Dothideomycetes</taxon>
        <taxon>Dothideomycetes incertae sedis</taxon>
        <taxon>Botryosphaeriales</taxon>
        <taxon>Botryosphaeriaceae</taxon>
        <taxon>Neofusicoccum</taxon>
    </lineage>
</organism>
<dbReference type="Proteomes" id="UP001165186">
    <property type="component" value="Unassembled WGS sequence"/>
</dbReference>
<keyword evidence="2" id="KW-1185">Reference proteome</keyword>
<sequence length="542" mass="61678">MELIMPFPALTALQLGLVASLVGLLATALAAIRIGKRPEGLPPGRSQSETSSRSPKPALIFGKFTEWSKKYGGLISLQRFGNTSIVINDWFYVKNLLDKKSNIYSNRPKNHIAHLITGSDNVAMMQYGDTWRKMRKLIHQAFMESTCDKEHYKIQEAEATQMLYDFLTRPEENMLHPRRFSNSMTTSTGKLLGRGAKLLLTFAVLGWRAKDTKDEHMLRLYEILEKWSVVLEVGANPPLDAIPFLKYVPEWLLGGWKTRATEVKNLMEGLYYEVLGKIRARREGGVNLHSFVDRVLDQQEKNQFGDHQLAFLIGVLLEGGSDTSSSLILAIIRAMMQYPDVQNKAQAEIDSVIGSDRSPRWSDFSKLPYINMIIKEAHRWRPVLPLGVSHAVSQDDTINGMRLPKDSEVIINVWALHNDPKKWESPERFMPERYHDYPELAPFYAASPDFEKRDHVGYGASRRICPGIHLAERNLFIGTAKLLWAFRFSADPEKEAGAATEGHGFIHCVDAYQCNVELRDEAKRVTILRELEEARAVFELYE</sequence>
<dbReference type="EMBL" id="BSXG01000013">
    <property type="protein sequence ID" value="GME24500.1"/>
    <property type="molecule type" value="Genomic_DNA"/>
</dbReference>
<comment type="caution">
    <text evidence="1">The sequence shown here is derived from an EMBL/GenBank/DDBJ whole genome shotgun (WGS) entry which is preliminary data.</text>
</comment>
<evidence type="ECO:0000313" key="1">
    <source>
        <dbReference type="EMBL" id="GME24500.1"/>
    </source>
</evidence>
<proteinExistence type="predicted"/>
<reference evidence="1" key="1">
    <citation type="submission" date="2024-09" db="EMBL/GenBank/DDBJ databases">
        <title>Draft Genome Sequences of Neofusicoccum parvum.</title>
        <authorList>
            <person name="Ashida A."/>
            <person name="Camagna M."/>
            <person name="Tanaka A."/>
            <person name="Takemoto D."/>
        </authorList>
    </citation>
    <scope>NUCLEOTIDE SEQUENCE</scope>
    <source>
        <strain evidence="1">PPO83</strain>
    </source>
</reference>
<protein>
    <submittedName>
        <fullName evidence="1">Uncharacterized protein</fullName>
    </submittedName>
</protein>
<name>A0ACB5RVB7_9PEZI</name>
<evidence type="ECO:0000313" key="2">
    <source>
        <dbReference type="Proteomes" id="UP001165186"/>
    </source>
</evidence>
<accession>A0ACB5RVB7</accession>